<sequence length="256" mass="29257">MIHLDQYAYGNALRNVHPQEKFFFALATMIICLAANSFVVSLIVILLMAGVSILAGKIPLRFYCKLMLIPAAFLLVGTATIAINIVDNSANLLWGCQIFHVYLGVTNQSLLLAAKLFFRAWGAVSCLYFLSLTTPSVEIIAILRKLKVPELFLDLMSLTYRFLFVLMDRADNIHIAQTVRLGYTDIRKGYRSLGQLVANLFLHSYQRSRDLYTALEARGYQGYFRVLEREYRYSKKNLCLILCLEMLLILIAWRYS</sequence>
<proteinExistence type="predicted"/>
<dbReference type="STRING" id="1833852.B0537_08960"/>
<evidence type="ECO:0000313" key="7">
    <source>
        <dbReference type="EMBL" id="AQS59194.1"/>
    </source>
</evidence>
<dbReference type="EMBL" id="CP019698">
    <property type="protein sequence ID" value="AQS59194.1"/>
    <property type="molecule type" value="Genomic_DNA"/>
</dbReference>
<dbReference type="PANTHER" id="PTHR43723:SF1">
    <property type="entry name" value="COBALT TRANSPORT PROTEIN CBIQ"/>
    <property type="match status" value="1"/>
</dbReference>
<evidence type="ECO:0000256" key="2">
    <source>
        <dbReference type="ARBA" id="ARBA00022475"/>
    </source>
</evidence>
<dbReference type="Proteomes" id="UP000189464">
    <property type="component" value="Chromosome"/>
</dbReference>
<keyword evidence="8" id="KW-1185">Reference proteome</keyword>
<comment type="subcellular location">
    <subcellularLocation>
        <location evidence="1">Cell membrane</location>
        <topology evidence="1">Multi-pass membrane protein</topology>
    </subcellularLocation>
</comment>
<evidence type="ECO:0000256" key="4">
    <source>
        <dbReference type="ARBA" id="ARBA00022989"/>
    </source>
</evidence>
<dbReference type="Pfam" id="PF02361">
    <property type="entry name" value="CbiQ"/>
    <property type="match status" value="1"/>
</dbReference>
<dbReference type="NCBIfam" id="TIGR02454">
    <property type="entry name" value="ECF_T_CbiQ"/>
    <property type="match status" value="1"/>
</dbReference>
<dbReference type="GO" id="GO:0043190">
    <property type="term" value="C:ATP-binding cassette (ABC) transporter complex"/>
    <property type="evidence" value="ECO:0007669"/>
    <property type="project" value="InterPro"/>
</dbReference>
<evidence type="ECO:0000256" key="3">
    <source>
        <dbReference type="ARBA" id="ARBA00022692"/>
    </source>
</evidence>
<feature type="transmembrane region" description="Helical" evidence="6">
    <location>
        <begin position="66"/>
        <end position="86"/>
    </location>
</feature>
<evidence type="ECO:0000256" key="6">
    <source>
        <dbReference type="SAM" id="Phobius"/>
    </source>
</evidence>
<feature type="transmembrane region" description="Helical" evidence="6">
    <location>
        <begin position="22"/>
        <end position="54"/>
    </location>
</feature>
<dbReference type="RefSeq" id="WP_077714263.1">
    <property type="nucleotide sequence ID" value="NZ_CP019698.1"/>
</dbReference>
<dbReference type="OrthoDB" id="9815246at2"/>
<dbReference type="GO" id="GO:0006824">
    <property type="term" value="P:cobalt ion transport"/>
    <property type="evidence" value="ECO:0007669"/>
    <property type="project" value="InterPro"/>
</dbReference>
<protein>
    <submittedName>
        <fullName evidence="7">Cobalt ECF transporter T component CbiQ</fullName>
    </submittedName>
</protein>
<dbReference type="PANTHER" id="PTHR43723">
    <property type="entry name" value="COBALT TRANSPORT PROTEIN CBIQ"/>
    <property type="match status" value="1"/>
</dbReference>
<dbReference type="CDD" id="cd16914">
    <property type="entry name" value="EcfT"/>
    <property type="match status" value="1"/>
</dbReference>
<gene>
    <name evidence="7" type="ORF">B0537_08960</name>
</gene>
<reference evidence="7 8" key="1">
    <citation type="journal article" date="2016" name="Int. J. Syst. Evol. Microbiol.">
        <title>Desulfotomaculum ferrireducens sp. nov., a moderately thermophilic sulfate-reducing and dissimilatory Fe(III)-reducing bacterium isolated from compost.</title>
        <authorList>
            <person name="Yang G."/>
            <person name="Guo J."/>
            <person name="Zhuang L."/>
            <person name="Yuan Y."/>
            <person name="Zhou S."/>
        </authorList>
    </citation>
    <scope>NUCLEOTIDE SEQUENCE [LARGE SCALE GENOMIC DNA]</scope>
    <source>
        <strain evidence="7 8">GSS09</strain>
    </source>
</reference>
<evidence type="ECO:0000256" key="1">
    <source>
        <dbReference type="ARBA" id="ARBA00004651"/>
    </source>
</evidence>
<feature type="transmembrane region" description="Helical" evidence="6">
    <location>
        <begin position="120"/>
        <end position="142"/>
    </location>
</feature>
<feature type="transmembrane region" description="Helical" evidence="6">
    <location>
        <begin position="238"/>
        <end position="255"/>
    </location>
</feature>
<evidence type="ECO:0000313" key="8">
    <source>
        <dbReference type="Proteomes" id="UP000189464"/>
    </source>
</evidence>
<organism evidence="7 8">
    <name type="scientific">Desulforamulus ferrireducens</name>
    <dbReference type="NCBI Taxonomy" id="1833852"/>
    <lineage>
        <taxon>Bacteria</taxon>
        <taxon>Bacillati</taxon>
        <taxon>Bacillota</taxon>
        <taxon>Clostridia</taxon>
        <taxon>Eubacteriales</taxon>
        <taxon>Peptococcaceae</taxon>
        <taxon>Desulforamulus</taxon>
    </lineage>
</organism>
<accession>A0A1S6IWP5</accession>
<dbReference type="InterPro" id="IPR012809">
    <property type="entry name" value="ECF_CbiQ"/>
</dbReference>
<name>A0A1S6IWP5_9FIRM</name>
<dbReference type="InterPro" id="IPR052770">
    <property type="entry name" value="Cobalt_transport_CbiQ"/>
</dbReference>
<keyword evidence="2" id="KW-1003">Cell membrane</keyword>
<dbReference type="AlphaFoldDB" id="A0A1S6IWP5"/>
<dbReference type="KEGG" id="dfg:B0537_08960"/>
<keyword evidence="4 6" id="KW-1133">Transmembrane helix</keyword>
<keyword evidence="5 6" id="KW-0472">Membrane</keyword>
<evidence type="ECO:0000256" key="5">
    <source>
        <dbReference type="ARBA" id="ARBA00023136"/>
    </source>
</evidence>
<dbReference type="InterPro" id="IPR003339">
    <property type="entry name" value="ABC/ECF_trnsptr_transmembrane"/>
</dbReference>
<keyword evidence="3 6" id="KW-0812">Transmembrane</keyword>